<dbReference type="PANTHER" id="PTHR14187:SF5">
    <property type="entry name" value="HEAT SHOCK 70 KDA PROTEIN 12A"/>
    <property type="match status" value="1"/>
</dbReference>
<evidence type="ECO:0000313" key="2">
    <source>
        <dbReference type="Proteomes" id="UP000002630"/>
    </source>
</evidence>
<dbReference type="InterPro" id="IPR043129">
    <property type="entry name" value="ATPase_NBD"/>
</dbReference>
<dbReference type="Gene3D" id="3.90.640.10">
    <property type="entry name" value="Actin, Chain A, domain 4"/>
    <property type="match status" value="1"/>
</dbReference>
<proteinExistence type="predicted"/>
<organism evidence="1 2">
    <name type="scientific">Ectocarpus siliculosus</name>
    <name type="common">Brown alga</name>
    <name type="synonym">Conferva siliculosa</name>
    <dbReference type="NCBI Taxonomy" id="2880"/>
    <lineage>
        <taxon>Eukaryota</taxon>
        <taxon>Sar</taxon>
        <taxon>Stramenopiles</taxon>
        <taxon>Ochrophyta</taxon>
        <taxon>PX clade</taxon>
        <taxon>Phaeophyceae</taxon>
        <taxon>Ectocarpales</taxon>
        <taxon>Ectocarpaceae</taxon>
        <taxon>Ectocarpus</taxon>
    </lineage>
</organism>
<dbReference type="EMBL" id="FN648417">
    <property type="protein sequence ID" value="CBJ31180.1"/>
    <property type="molecule type" value="Genomic_DNA"/>
</dbReference>
<dbReference type="OrthoDB" id="2963168at2759"/>
<accession>D7FSN9</accession>
<sequence length="611" mass="65784">MKDFVVAIDLGTSCTAFSWKSIVDPAGPSIGVPDMKPNEDIIGKSPTTLLIAGSTGSDKMFRPTGAEAYGREAQHRYANGDIPHGAQLFKRFKMIYDDLVDAVTKSTSRKAEMMLMDIFVIALEYIKSVALMGMTLTHAVSAEDVTWVLTVPVCCSEPAKHFMREAATKAGFIKGGNDDEGLVLCMEPIAACLALGNRLQWRMRDKYLVIDCGGGTVDISAFEVISSAPPSLEQLGEASGGPWGSTNVDRLFEAYLKDFVLSVAQEAGERSLESFFASSASYRINQAWERAKIGLRSVDHDCRIDLSELSREPLEVTTEEMDEGRRLKNRGGTEFVGGHGTFDLVLRPALLRKFFKEQCKNISGAVSEQLERPHLQGLSAVVMVGGFSGSMHVQEAVRACVARKYPDGSVEVSIPKSPDLAIVEGAAHFVSAPPASGAVGPGGQQLPAAPRFAAVTSANSYGIVVSETGGGVVPAFFDPFFLKGQGYEMNHMVTKNYTIQSDIPFTLSVSSCASPHVHPGCNRLTDIGGLKSLQSQEFSVPPPPPVAEVGCCGMMKPKARTELNKIEITVEFSLIGIELHVRVRSNTGQVMLQQAVPFLRHEGAPPAYGSL</sequence>
<evidence type="ECO:0000313" key="1">
    <source>
        <dbReference type="EMBL" id="CBJ31180.1"/>
    </source>
</evidence>
<dbReference type="STRING" id="2880.D7FSN9"/>
<reference evidence="1 2" key="1">
    <citation type="journal article" date="2010" name="Nature">
        <title>The Ectocarpus genome and the independent evolution of multicellularity in brown algae.</title>
        <authorList>
            <person name="Cock J.M."/>
            <person name="Sterck L."/>
            <person name="Rouze P."/>
            <person name="Scornet D."/>
            <person name="Allen A.E."/>
            <person name="Amoutzias G."/>
            <person name="Anthouard V."/>
            <person name="Artiguenave F."/>
            <person name="Aury J.M."/>
            <person name="Badger J.H."/>
            <person name="Beszteri B."/>
            <person name="Billiau K."/>
            <person name="Bonnet E."/>
            <person name="Bothwell J.H."/>
            <person name="Bowler C."/>
            <person name="Boyen C."/>
            <person name="Brownlee C."/>
            <person name="Carrano C.J."/>
            <person name="Charrier B."/>
            <person name="Cho G.Y."/>
            <person name="Coelho S.M."/>
            <person name="Collen J."/>
            <person name="Corre E."/>
            <person name="Da Silva C."/>
            <person name="Delage L."/>
            <person name="Delaroque N."/>
            <person name="Dittami S.M."/>
            <person name="Doulbeau S."/>
            <person name="Elias M."/>
            <person name="Farnham G."/>
            <person name="Gachon C.M."/>
            <person name="Gschloessl B."/>
            <person name="Heesch S."/>
            <person name="Jabbari K."/>
            <person name="Jubin C."/>
            <person name="Kawai H."/>
            <person name="Kimura K."/>
            <person name="Kloareg B."/>
            <person name="Kupper F.C."/>
            <person name="Lang D."/>
            <person name="Le Bail A."/>
            <person name="Leblanc C."/>
            <person name="Lerouge P."/>
            <person name="Lohr M."/>
            <person name="Lopez P.J."/>
            <person name="Martens C."/>
            <person name="Maumus F."/>
            <person name="Michel G."/>
            <person name="Miranda-Saavedra D."/>
            <person name="Morales J."/>
            <person name="Moreau H."/>
            <person name="Motomura T."/>
            <person name="Nagasato C."/>
            <person name="Napoli C.A."/>
            <person name="Nelson D.R."/>
            <person name="Nyvall-Collen P."/>
            <person name="Peters A.F."/>
            <person name="Pommier C."/>
            <person name="Potin P."/>
            <person name="Poulain J."/>
            <person name="Quesneville H."/>
            <person name="Read B."/>
            <person name="Rensing S.A."/>
            <person name="Ritter A."/>
            <person name="Rousvoal S."/>
            <person name="Samanta M."/>
            <person name="Samson G."/>
            <person name="Schroeder D.C."/>
            <person name="Segurens B."/>
            <person name="Strittmatter M."/>
            <person name="Tonon T."/>
            <person name="Tregear J.W."/>
            <person name="Valentin K."/>
            <person name="von Dassow P."/>
            <person name="Yamagishi T."/>
            <person name="Van de Peer Y."/>
            <person name="Wincker P."/>
        </authorList>
    </citation>
    <scope>NUCLEOTIDE SEQUENCE [LARGE SCALE GENOMIC DNA]</scope>
    <source>
        <strain evidence="2">Ec32 / CCAP1310/4</strain>
    </source>
</reference>
<dbReference type="CDD" id="cd10229">
    <property type="entry name" value="ASKHA_NBD_HSP70_HSPA12"/>
    <property type="match status" value="1"/>
</dbReference>
<name>D7FSN9_ECTSI</name>
<gene>
    <name evidence="1" type="primary">Hsp</name>
    <name evidence="1" type="ORF">Esi_0237_0021</name>
</gene>
<keyword evidence="2" id="KW-1185">Reference proteome</keyword>
<keyword evidence="1" id="KW-0346">Stress response</keyword>
<dbReference type="Gene3D" id="3.30.420.40">
    <property type="match status" value="2"/>
</dbReference>
<dbReference type="AlphaFoldDB" id="D7FSN9"/>
<dbReference type="PANTHER" id="PTHR14187">
    <property type="entry name" value="ALPHA KINASE/ELONGATION FACTOR 2 KINASE"/>
    <property type="match status" value="1"/>
</dbReference>
<dbReference type="Proteomes" id="UP000002630">
    <property type="component" value="Linkage Group LG18"/>
</dbReference>
<dbReference type="InParanoid" id="D7FSN9"/>
<protein>
    <submittedName>
        <fullName evidence="1">Heat shock protein 70-putative</fullName>
    </submittedName>
</protein>
<dbReference type="SUPFAM" id="SSF53067">
    <property type="entry name" value="Actin-like ATPase domain"/>
    <property type="match status" value="2"/>
</dbReference>
<dbReference type="EMBL" id="FN649743">
    <property type="protein sequence ID" value="CBJ31180.1"/>
    <property type="molecule type" value="Genomic_DNA"/>
</dbReference>